<dbReference type="InterPro" id="IPR000944">
    <property type="entry name" value="Tscrpt_reg_Rrf2"/>
</dbReference>
<protein>
    <submittedName>
        <fullName evidence="1">Rrf2 family protein</fullName>
    </submittedName>
</protein>
<organism evidence="1 2">
    <name type="scientific">Psychroflexus halocasei</name>
    <dbReference type="NCBI Taxonomy" id="908615"/>
    <lineage>
        <taxon>Bacteria</taxon>
        <taxon>Pseudomonadati</taxon>
        <taxon>Bacteroidota</taxon>
        <taxon>Flavobacteriia</taxon>
        <taxon>Flavobacteriales</taxon>
        <taxon>Flavobacteriaceae</taxon>
        <taxon>Psychroflexus</taxon>
    </lineage>
</organism>
<dbReference type="NCBIfam" id="TIGR00738">
    <property type="entry name" value="rrf2_super"/>
    <property type="match status" value="1"/>
</dbReference>
<dbReference type="GO" id="GO:0005829">
    <property type="term" value="C:cytosol"/>
    <property type="evidence" value="ECO:0007669"/>
    <property type="project" value="TreeGrafter"/>
</dbReference>
<dbReference type="Proteomes" id="UP000198820">
    <property type="component" value="Unassembled WGS sequence"/>
</dbReference>
<evidence type="ECO:0000313" key="1">
    <source>
        <dbReference type="EMBL" id="SEA25501.1"/>
    </source>
</evidence>
<dbReference type="GO" id="GO:0003700">
    <property type="term" value="F:DNA-binding transcription factor activity"/>
    <property type="evidence" value="ECO:0007669"/>
    <property type="project" value="TreeGrafter"/>
</dbReference>
<dbReference type="AlphaFoldDB" id="A0A1H3ZQ64"/>
<reference evidence="1 2" key="1">
    <citation type="submission" date="2016-10" db="EMBL/GenBank/DDBJ databases">
        <authorList>
            <person name="de Groot N.N."/>
        </authorList>
    </citation>
    <scope>NUCLEOTIDE SEQUENCE [LARGE SCALE GENOMIC DNA]</scope>
    <source>
        <strain evidence="1 2">DSM 23581</strain>
    </source>
</reference>
<dbReference type="EMBL" id="FNQF01000004">
    <property type="protein sequence ID" value="SEA25501.1"/>
    <property type="molecule type" value="Genomic_DNA"/>
</dbReference>
<dbReference type="SUPFAM" id="SSF46785">
    <property type="entry name" value="Winged helix' DNA-binding domain"/>
    <property type="match status" value="1"/>
</dbReference>
<proteinExistence type="predicted"/>
<sequence>MFSKACEYGIKAAVFITQQSIVNKRVSLGDISDNIDSPKAFTAKVLQILTRENIIQSLRGAHGGFYISETKYNNVKLKDIVYAIDGDKIYNGCALGFKKCNKNRPCPMHYQFKSIRDDLKSVLSTTSLHDLATDVEVGISYLKL</sequence>
<dbReference type="STRING" id="908615.SAMN05421540_104155"/>
<dbReference type="InterPro" id="IPR036390">
    <property type="entry name" value="WH_DNA-bd_sf"/>
</dbReference>
<accession>A0A1H3ZQ64</accession>
<dbReference type="PANTHER" id="PTHR33221:SF15">
    <property type="entry name" value="HTH-TYPE TRANSCRIPTIONAL REGULATOR YWGB-RELATED"/>
    <property type="match status" value="1"/>
</dbReference>
<keyword evidence="2" id="KW-1185">Reference proteome</keyword>
<gene>
    <name evidence="1" type="ORF">SAMN05421540_104155</name>
</gene>
<dbReference type="Pfam" id="PF02082">
    <property type="entry name" value="Rrf2"/>
    <property type="match status" value="1"/>
</dbReference>
<dbReference type="InterPro" id="IPR036388">
    <property type="entry name" value="WH-like_DNA-bd_sf"/>
</dbReference>
<dbReference type="PROSITE" id="PS51197">
    <property type="entry name" value="HTH_RRF2_2"/>
    <property type="match status" value="1"/>
</dbReference>
<evidence type="ECO:0000313" key="2">
    <source>
        <dbReference type="Proteomes" id="UP000198820"/>
    </source>
</evidence>
<dbReference type="Gene3D" id="1.10.10.10">
    <property type="entry name" value="Winged helix-like DNA-binding domain superfamily/Winged helix DNA-binding domain"/>
    <property type="match status" value="1"/>
</dbReference>
<dbReference type="RefSeq" id="WP_093241757.1">
    <property type="nucleotide sequence ID" value="NZ_FNQF01000004.1"/>
</dbReference>
<dbReference type="PANTHER" id="PTHR33221">
    <property type="entry name" value="WINGED HELIX-TURN-HELIX TRANSCRIPTIONAL REGULATOR, RRF2 FAMILY"/>
    <property type="match status" value="1"/>
</dbReference>
<name>A0A1H3ZQ64_9FLAO</name>